<dbReference type="AlphaFoldDB" id="A0A974I5L8"/>
<dbReference type="Pfam" id="PF01541">
    <property type="entry name" value="GIY-YIG"/>
    <property type="match status" value="1"/>
</dbReference>
<dbReference type="EMBL" id="CM004466">
    <property type="protein sequence ID" value="OCU02665.1"/>
    <property type="molecule type" value="Genomic_DNA"/>
</dbReference>
<feature type="domain" description="GIY-YIG" evidence="1">
    <location>
        <begin position="38"/>
        <end position="86"/>
    </location>
</feature>
<dbReference type="InterPro" id="IPR035901">
    <property type="entry name" value="GIY-YIG_endonuc_sf"/>
</dbReference>
<dbReference type="Proteomes" id="UP000694892">
    <property type="component" value="Chromosome 1L"/>
</dbReference>
<evidence type="ECO:0000259" key="1">
    <source>
        <dbReference type="Pfam" id="PF01541"/>
    </source>
</evidence>
<reference evidence="3" key="1">
    <citation type="journal article" date="2016" name="Nature">
        <title>Genome evolution in the allotetraploid frog Xenopus laevis.</title>
        <authorList>
            <person name="Session A.M."/>
            <person name="Uno Y."/>
            <person name="Kwon T."/>
            <person name="Chapman J.A."/>
            <person name="Toyoda A."/>
            <person name="Takahashi S."/>
            <person name="Fukui A."/>
            <person name="Hikosaka A."/>
            <person name="Suzuki A."/>
            <person name="Kondo M."/>
            <person name="van Heeringen S.J."/>
            <person name="Quigley I."/>
            <person name="Heinz S."/>
            <person name="Ogino H."/>
            <person name="Ochi H."/>
            <person name="Hellsten U."/>
            <person name="Lyons J.B."/>
            <person name="Simakov O."/>
            <person name="Putnam N."/>
            <person name="Stites J."/>
            <person name="Kuroki Y."/>
            <person name="Tanaka T."/>
            <person name="Michiue T."/>
            <person name="Watanabe M."/>
            <person name="Bogdanovic O."/>
            <person name="Lister R."/>
            <person name="Georgiou G."/>
            <person name="Paranjpe S.S."/>
            <person name="van Kruijsbergen I."/>
            <person name="Shu S."/>
            <person name="Carlson J."/>
            <person name="Kinoshita T."/>
            <person name="Ohta Y."/>
            <person name="Mawaribuchi S."/>
            <person name="Jenkins J."/>
            <person name="Grimwood J."/>
            <person name="Schmutz J."/>
            <person name="Mitros T."/>
            <person name="Mozaffari S.V."/>
            <person name="Suzuki Y."/>
            <person name="Haramoto Y."/>
            <person name="Yamamoto T.S."/>
            <person name="Takagi C."/>
            <person name="Heald R."/>
            <person name="Miller K."/>
            <person name="Haudenschild C."/>
            <person name="Kitzman J."/>
            <person name="Nakayama T."/>
            <person name="Izutsu Y."/>
            <person name="Robert J."/>
            <person name="Fortriede J."/>
            <person name="Burns K."/>
            <person name="Lotay V."/>
            <person name="Karimi K."/>
            <person name="Yasuoka Y."/>
            <person name="Dichmann D.S."/>
            <person name="Flajnik M.F."/>
            <person name="Houston D.W."/>
            <person name="Shendure J."/>
            <person name="DuPasquier L."/>
            <person name="Vize P.D."/>
            <person name="Zorn A.M."/>
            <person name="Ito M."/>
            <person name="Marcotte E.M."/>
            <person name="Wallingford J.B."/>
            <person name="Ito Y."/>
            <person name="Asashima M."/>
            <person name="Ueno N."/>
            <person name="Matsuda Y."/>
            <person name="Veenstra G.J."/>
            <person name="Fujiyama A."/>
            <person name="Harland R.M."/>
            <person name="Taira M."/>
            <person name="Rokhsar D.S."/>
        </authorList>
    </citation>
    <scope>NUCLEOTIDE SEQUENCE [LARGE SCALE GENOMIC DNA]</scope>
    <source>
        <strain evidence="3">J</strain>
    </source>
</reference>
<evidence type="ECO:0000313" key="2">
    <source>
        <dbReference type="EMBL" id="OCU02665.1"/>
    </source>
</evidence>
<gene>
    <name evidence="2" type="ORF">XELAEV_18008431mg</name>
</gene>
<evidence type="ECO:0000313" key="3">
    <source>
        <dbReference type="Proteomes" id="UP000694892"/>
    </source>
</evidence>
<dbReference type="InterPro" id="IPR000305">
    <property type="entry name" value="GIY-YIG_endonuc"/>
</dbReference>
<sequence length="124" mass="14414">MGVGHRGCDTLFKNIYCRSSRTQREFNIDSFINCNTSYVVYLLMCTHCGVQYLGCTTRLLKNRMEEHLNQIEAKSDATTIKVNNRSRGGNKVKKLLELEVKWIFILDRREPNGLNVRWDVSCHV</sequence>
<name>A0A974I5L8_XENLA</name>
<accession>A0A974I5L8</accession>
<protein>
    <recommendedName>
        <fullName evidence="1">GIY-YIG domain-containing protein</fullName>
    </recommendedName>
</protein>
<organism evidence="2 3">
    <name type="scientific">Xenopus laevis</name>
    <name type="common">African clawed frog</name>
    <dbReference type="NCBI Taxonomy" id="8355"/>
    <lineage>
        <taxon>Eukaryota</taxon>
        <taxon>Metazoa</taxon>
        <taxon>Chordata</taxon>
        <taxon>Craniata</taxon>
        <taxon>Vertebrata</taxon>
        <taxon>Euteleostomi</taxon>
        <taxon>Amphibia</taxon>
        <taxon>Batrachia</taxon>
        <taxon>Anura</taxon>
        <taxon>Pipoidea</taxon>
        <taxon>Pipidae</taxon>
        <taxon>Xenopodinae</taxon>
        <taxon>Xenopus</taxon>
        <taxon>Xenopus</taxon>
    </lineage>
</organism>
<dbReference type="SUPFAM" id="SSF82771">
    <property type="entry name" value="GIY-YIG endonuclease"/>
    <property type="match status" value="1"/>
</dbReference>
<proteinExistence type="predicted"/>